<sequence>MNEILQPSDEESDFISDFEGSDLSSLEAPCLPTSTQKLREPRSQATPLSVHTSDMEDDAIVSDASSLTDIVSKWSTDKSTDSIQELKEKPSDSPLSSLTSEENRVLESKPNRPPNRVKRLNLQQKLDLSQPNVRDRAGRTQLFRYAERSDLEKCRQLLDANADVNISDNAGWRPLHLACGQGATAIVKLFIERGADLHARGLNHQTALHDAALSGNLEIIQHLVQLGADINARNLEGSSPIDLCAQPECLAFMTEQLEMKREINSQNRDGHSRLHLACIEENIHKVTQLLLDGADVNVTDIHGASPIHIAAQNGSLEIIAALVKRGALVDQQDGSGNTSLHLATQNNQLKAVKLLLENRSNPLVRNQYGQLPLDLCKSDIIAGLLRDHIIAFSTRAMDMDVLLPRASKTPLIDNLKSRAKYSGVITPSERLKSKFKLNTFQIPEDYLPGLQALKNQPASSPSQLADPHTPNSGSLGAFPEDQLLTREEKLGLREALGYLPLYCVKLPTALELGYMVLDFQVQHFLRLPLNSLLMHYPRLTHRQLTRDQKERMWPVMHQMLKANNLTGKQLDRNEFLNFPINFVRLLEIVAIVLKNYRQLSPFLEHVALDINYESSLAEAGPDMAGDEGFPPEEILIRSSTSTSSETNLPTPPVRRPPHSDIDFLGPPASILNLTSFLQRNPRLNPRPDLPLKEAARFFISRFHPYRP</sequence>
<comment type="caution">
    <text evidence="1">The sequence shown here is derived from an EMBL/GenBank/DDBJ whole genome shotgun (WGS) entry which is preliminary data.</text>
</comment>
<evidence type="ECO:0000313" key="2">
    <source>
        <dbReference type="Proteomes" id="UP001165960"/>
    </source>
</evidence>
<reference evidence="1" key="1">
    <citation type="submission" date="2022-04" db="EMBL/GenBank/DDBJ databases">
        <title>Genome of the entomopathogenic fungus Entomophthora muscae.</title>
        <authorList>
            <person name="Elya C."/>
            <person name="Lovett B.R."/>
            <person name="Lee E."/>
            <person name="Macias A.M."/>
            <person name="Hajek A.E."/>
            <person name="De Bivort B.L."/>
            <person name="Kasson M.T."/>
            <person name="De Fine Licht H.H."/>
            <person name="Stajich J.E."/>
        </authorList>
    </citation>
    <scope>NUCLEOTIDE SEQUENCE</scope>
    <source>
        <strain evidence="1">Berkeley</strain>
    </source>
</reference>
<dbReference type="EMBL" id="QTSX02002379">
    <property type="protein sequence ID" value="KAJ9075741.1"/>
    <property type="molecule type" value="Genomic_DNA"/>
</dbReference>
<organism evidence="1 2">
    <name type="scientific">Entomophthora muscae</name>
    <dbReference type="NCBI Taxonomy" id="34485"/>
    <lineage>
        <taxon>Eukaryota</taxon>
        <taxon>Fungi</taxon>
        <taxon>Fungi incertae sedis</taxon>
        <taxon>Zoopagomycota</taxon>
        <taxon>Entomophthoromycotina</taxon>
        <taxon>Entomophthoromycetes</taxon>
        <taxon>Entomophthorales</taxon>
        <taxon>Entomophthoraceae</taxon>
        <taxon>Entomophthora</taxon>
    </lineage>
</organism>
<keyword evidence="2" id="KW-1185">Reference proteome</keyword>
<gene>
    <name evidence="1" type="ORF">DSO57_1032795</name>
</gene>
<proteinExistence type="predicted"/>
<dbReference type="Proteomes" id="UP001165960">
    <property type="component" value="Unassembled WGS sequence"/>
</dbReference>
<name>A0ACC2TMN2_9FUNG</name>
<protein>
    <submittedName>
        <fullName evidence="1">Uncharacterized protein</fullName>
    </submittedName>
</protein>
<evidence type="ECO:0000313" key="1">
    <source>
        <dbReference type="EMBL" id="KAJ9075741.1"/>
    </source>
</evidence>
<accession>A0ACC2TMN2</accession>